<accession>A0A0A5GET0</accession>
<comment type="caution">
    <text evidence="1">The sequence shown here is derived from an EMBL/GenBank/DDBJ whole genome shotgun (WGS) entry which is preliminary data.</text>
</comment>
<evidence type="ECO:0000313" key="2">
    <source>
        <dbReference type="Proteomes" id="UP000030528"/>
    </source>
</evidence>
<dbReference type="RefSeq" id="WP_051240035.1">
    <property type="nucleotide sequence ID" value="NZ_AULI01000016.1"/>
</dbReference>
<evidence type="ECO:0000313" key="1">
    <source>
        <dbReference type="EMBL" id="KGX89620.1"/>
    </source>
</evidence>
<organism evidence="1 2">
    <name type="scientific">Pontibacillus halophilus JSM 076056 = DSM 19796</name>
    <dbReference type="NCBI Taxonomy" id="1385510"/>
    <lineage>
        <taxon>Bacteria</taxon>
        <taxon>Bacillati</taxon>
        <taxon>Bacillota</taxon>
        <taxon>Bacilli</taxon>
        <taxon>Bacillales</taxon>
        <taxon>Bacillaceae</taxon>
        <taxon>Pontibacillus</taxon>
    </lineage>
</organism>
<keyword evidence="2" id="KW-1185">Reference proteome</keyword>
<sequence>MNPSIEPLYDKQITCTFCSTTYPTKKVRSRFTTPVVTDSDFCTYYKVERYDPVLYNTFVCPSCGFTSTDQFSPWFPPGTKREIKSNLVDKYRTQDFSHERSLEDAIHTYKLAVYTATLKKEKSVVLAGLYLRLVWLYRKLDMKEQEKRFMRLTVTSYERAYSESDRHSTEMNPLKILYLIGECKRRLGEHASAVFYFSKVIQQKNTVFDPKIVELARDQWYQTREDQKLQRSLAQ</sequence>
<reference evidence="1 2" key="1">
    <citation type="submission" date="2013-08" db="EMBL/GenBank/DDBJ databases">
        <authorList>
            <person name="Huang J."/>
            <person name="Wang G."/>
        </authorList>
    </citation>
    <scope>NUCLEOTIDE SEQUENCE [LARGE SCALE GENOMIC DNA]</scope>
    <source>
        <strain evidence="1 2">JSM 076056</strain>
    </source>
</reference>
<protein>
    <recommendedName>
        <fullName evidence="3">DUF2225 domain-containing protein</fullName>
    </recommendedName>
</protein>
<name>A0A0A5GET0_9BACI</name>
<gene>
    <name evidence="1" type="ORF">N781_07610</name>
</gene>
<proteinExistence type="predicted"/>
<dbReference type="OrthoDB" id="9780343at2"/>
<dbReference type="Proteomes" id="UP000030528">
    <property type="component" value="Unassembled WGS sequence"/>
</dbReference>
<dbReference type="eggNOG" id="COG1655">
    <property type="taxonomic scope" value="Bacteria"/>
</dbReference>
<dbReference type="STRING" id="1385510.GCA_000425205_03144"/>
<dbReference type="AlphaFoldDB" id="A0A0A5GET0"/>
<evidence type="ECO:0008006" key="3">
    <source>
        <dbReference type="Google" id="ProtNLM"/>
    </source>
</evidence>
<dbReference type="Pfam" id="PF09986">
    <property type="entry name" value="DUF2225"/>
    <property type="match status" value="1"/>
</dbReference>
<dbReference type="EMBL" id="AVPE01000021">
    <property type="protein sequence ID" value="KGX89620.1"/>
    <property type="molecule type" value="Genomic_DNA"/>
</dbReference>
<dbReference type="InterPro" id="IPR018708">
    <property type="entry name" value="DUF2225"/>
</dbReference>